<sequence length="408" mass="47091">MIQLKNHTNVALGYFFLVGLLGALLRFFFVVPIPANFRHLVHAHSHIALLGWVYIGLSTLIYCMYFSKAAVEKVYQRIFWFTQVCLIGMLLTFPFTGYAFLSITFSTLFLIASYSLTWFFLKKIPAAHRKKNSFQLIRASLFFMVLSSIGPWVLGPIVVTSGSASIWYKLAIYFYLHFQYNAWFILALCGILFFILEEVNLVPQKRQFWSFFWQINAAVILSFFLSVLWTAPHWSFYLLGAMGAVLQVSSFLKLYHILSPLWKSFPLKPFFKLLLKLCGLLLIVKILLQALSAVPFFADLVFNFPDLVIGYLHWVFLGVVSIPLFIFLSRFNLLQFPKGIFWIYFGAFIMTEVLIFYKGIVSYLELPLFPTYFKVLAYSSLLLPLTVGILFFNNFLKNPKTSPKGTEV</sequence>
<keyword evidence="1" id="KW-0472">Membrane</keyword>
<feature type="transmembrane region" description="Helical" evidence="1">
    <location>
        <begin position="47"/>
        <end position="66"/>
    </location>
</feature>
<name>A0ABX1CVQ6_9FLAO</name>
<evidence type="ECO:0000256" key="1">
    <source>
        <dbReference type="SAM" id="Phobius"/>
    </source>
</evidence>
<dbReference type="RefSeq" id="WP_168137476.1">
    <property type="nucleotide sequence ID" value="NZ_JAAVJR010000002.1"/>
</dbReference>
<feature type="transmembrane region" description="Helical" evidence="1">
    <location>
        <begin position="101"/>
        <end position="121"/>
    </location>
</feature>
<accession>A0ABX1CVQ6</accession>
<evidence type="ECO:0000313" key="2">
    <source>
        <dbReference type="EMBL" id="NJW52375.1"/>
    </source>
</evidence>
<keyword evidence="3" id="KW-1185">Reference proteome</keyword>
<feature type="transmembrane region" description="Helical" evidence="1">
    <location>
        <begin position="174"/>
        <end position="196"/>
    </location>
</feature>
<dbReference type="EMBL" id="JAAVJR010000002">
    <property type="protein sequence ID" value="NJW52375.1"/>
    <property type="molecule type" value="Genomic_DNA"/>
</dbReference>
<feature type="transmembrane region" description="Helical" evidence="1">
    <location>
        <begin position="208"/>
        <end position="228"/>
    </location>
</feature>
<evidence type="ECO:0008006" key="4">
    <source>
        <dbReference type="Google" id="ProtNLM"/>
    </source>
</evidence>
<keyword evidence="1" id="KW-1133">Transmembrane helix</keyword>
<protein>
    <recommendedName>
        <fullName evidence="4">NnrS protein</fullName>
    </recommendedName>
</protein>
<gene>
    <name evidence="2" type="ORF">HC175_05540</name>
</gene>
<feature type="transmembrane region" description="Helical" evidence="1">
    <location>
        <begin position="78"/>
        <end position="95"/>
    </location>
</feature>
<dbReference type="Proteomes" id="UP000703674">
    <property type="component" value="Unassembled WGS sequence"/>
</dbReference>
<feature type="transmembrane region" description="Helical" evidence="1">
    <location>
        <begin position="234"/>
        <end position="252"/>
    </location>
</feature>
<organism evidence="2 3">
    <name type="scientific">Salinimicrobium oceani</name>
    <dbReference type="NCBI Taxonomy" id="2722702"/>
    <lineage>
        <taxon>Bacteria</taxon>
        <taxon>Pseudomonadati</taxon>
        <taxon>Bacteroidota</taxon>
        <taxon>Flavobacteriia</taxon>
        <taxon>Flavobacteriales</taxon>
        <taxon>Flavobacteriaceae</taxon>
        <taxon>Salinimicrobium</taxon>
    </lineage>
</organism>
<feature type="transmembrane region" description="Helical" evidence="1">
    <location>
        <begin position="273"/>
        <end position="297"/>
    </location>
</feature>
<feature type="transmembrane region" description="Helical" evidence="1">
    <location>
        <begin position="309"/>
        <end position="328"/>
    </location>
</feature>
<reference evidence="2 3" key="1">
    <citation type="submission" date="2020-03" db="EMBL/GenBank/DDBJ databases">
        <title>Salinimicrobium sp. nov, isolated from SCS.</title>
        <authorList>
            <person name="Cao W.R."/>
        </authorList>
    </citation>
    <scope>NUCLEOTIDE SEQUENCE [LARGE SCALE GENOMIC DNA]</scope>
    <source>
        <strain evidence="3">J15B91</strain>
    </source>
</reference>
<feature type="transmembrane region" description="Helical" evidence="1">
    <location>
        <begin position="141"/>
        <end position="168"/>
    </location>
</feature>
<feature type="transmembrane region" description="Helical" evidence="1">
    <location>
        <begin position="340"/>
        <end position="364"/>
    </location>
</feature>
<comment type="caution">
    <text evidence="2">The sequence shown here is derived from an EMBL/GenBank/DDBJ whole genome shotgun (WGS) entry which is preliminary data.</text>
</comment>
<feature type="transmembrane region" description="Helical" evidence="1">
    <location>
        <begin position="376"/>
        <end position="396"/>
    </location>
</feature>
<feature type="transmembrane region" description="Helical" evidence="1">
    <location>
        <begin position="12"/>
        <end position="35"/>
    </location>
</feature>
<proteinExistence type="predicted"/>
<keyword evidence="1" id="KW-0812">Transmembrane</keyword>
<evidence type="ECO:0000313" key="3">
    <source>
        <dbReference type="Proteomes" id="UP000703674"/>
    </source>
</evidence>